<sequence length="217" mass="24528">MKKIRNILICVNLVFVLCFLAALIIPVDRKDTLYSSTDASIYDKKNMIPKLGGITDSREAEIRFSIYNKEIYGIGLYFYVDGTDEEGTIKCTLKSGDQVVAEDTVTVRELMATQSSSTINETELYLRTNAKESGEYTLILQGENISPETRVALYGSRNADHILSYVNANSDNVADIFYSLETMEPQHPYIWMTAMILAMSLLFSYLIYSDLKEKNSD</sequence>
<proteinExistence type="predicted"/>
<comment type="caution">
    <text evidence="2">The sequence shown here is derived from an EMBL/GenBank/DDBJ whole genome shotgun (WGS) entry which is preliminary data.</text>
</comment>
<dbReference type="Proteomes" id="UP000284024">
    <property type="component" value="Unassembled WGS sequence"/>
</dbReference>
<organism evidence="2 3">
    <name type="scientific">Blautia obeum</name>
    <dbReference type="NCBI Taxonomy" id="40520"/>
    <lineage>
        <taxon>Bacteria</taxon>
        <taxon>Bacillati</taxon>
        <taxon>Bacillota</taxon>
        <taxon>Clostridia</taxon>
        <taxon>Lachnospirales</taxon>
        <taxon>Lachnospiraceae</taxon>
        <taxon>Blautia</taxon>
    </lineage>
</organism>
<evidence type="ECO:0000256" key="1">
    <source>
        <dbReference type="SAM" id="Phobius"/>
    </source>
</evidence>
<feature type="transmembrane region" description="Helical" evidence="1">
    <location>
        <begin position="189"/>
        <end position="208"/>
    </location>
</feature>
<keyword evidence="1" id="KW-0812">Transmembrane</keyword>
<feature type="transmembrane region" description="Helical" evidence="1">
    <location>
        <begin position="7"/>
        <end position="27"/>
    </location>
</feature>
<protein>
    <submittedName>
        <fullName evidence="2">Uncharacterized protein</fullName>
    </submittedName>
</protein>
<accession>A0A414W1U0</accession>
<evidence type="ECO:0000313" key="2">
    <source>
        <dbReference type="EMBL" id="RHH18571.1"/>
    </source>
</evidence>
<dbReference type="AlphaFoldDB" id="A0A414W1U0"/>
<reference evidence="2 3" key="1">
    <citation type="submission" date="2018-08" db="EMBL/GenBank/DDBJ databases">
        <title>A genome reference for cultivated species of the human gut microbiota.</title>
        <authorList>
            <person name="Zou Y."/>
            <person name="Xue W."/>
            <person name="Luo G."/>
        </authorList>
    </citation>
    <scope>NUCLEOTIDE SEQUENCE [LARGE SCALE GENOMIC DNA]</scope>
    <source>
        <strain evidence="2 3">AM18-2AC</strain>
    </source>
</reference>
<keyword evidence="1" id="KW-1133">Transmembrane helix</keyword>
<gene>
    <name evidence="2" type="ORF">DW222_09580</name>
</gene>
<keyword evidence="1" id="KW-0472">Membrane</keyword>
<dbReference type="EMBL" id="QRJH01000004">
    <property type="protein sequence ID" value="RHH18571.1"/>
    <property type="molecule type" value="Genomic_DNA"/>
</dbReference>
<name>A0A414W1U0_9FIRM</name>
<dbReference type="RefSeq" id="WP_118051033.1">
    <property type="nucleotide sequence ID" value="NZ_QRJH01000004.1"/>
</dbReference>
<evidence type="ECO:0000313" key="3">
    <source>
        <dbReference type="Proteomes" id="UP000284024"/>
    </source>
</evidence>